<dbReference type="InterPro" id="IPR036388">
    <property type="entry name" value="WH-like_DNA-bd_sf"/>
</dbReference>
<dbReference type="Gene3D" id="3.30.450.40">
    <property type="match status" value="1"/>
</dbReference>
<feature type="domain" description="HTH iclR-type" evidence="7">
    <location>
        <begin position="13"/>
        <end position="74"/>
    </location>
</feature>
<dbReference type="InterPro" id="IPR005471">
    <property type="entry name" value="Tscrpt_reg_IclR_N"/>
</dbReference>
<dbReference type="Gene3D" id="1.10.10.10">
    <property type="entry name" value="Winged helix-like DNA-binding domain superfamily/Winged helix DNA-binding domain"/>
    <property type="match status" value="1"/>
</dbReference>
<dbReference type="Pfam" id="PF01614">
    <property type="entry name" value="IclR_C"/>
    <property type="match status" value="1"/>
</dbReference>
<evidence type="ECO:0000259" key="7">
    <source>
        <dbReference type="PROSITE" id="PS51077"/>
    </source>
</evidence>
<dbReference type="Pfam" id="PF09339">
    <property type="entry name" value="HTH_IclR"/>
    <property type="match status" value="1"/>
</dbReference>
<dbReference type="PROSITE" id="PS51078">
    <property type="entry name" value="ICLR_ED"/>
    <property type="match status" value="1"/>
</dbReference>
<evidence type="ECO:0000256" key="2">
    <source>
        <dbReference type="ARBA" id="ARBA00023015"/>
    </source>
</evidence>
<dbReference type="GO" id="GO:0003700">
    <property type="term" value="F:DNA-binding transcription factor activity"/>
    <property type="evidence" value="ECO:0007669"/>
    <property type="project" value="TreeGrafter"/>
</dbReference>
<proteinExistence type="predicted"/>
<evidence type="ECO:0000256" key="5">
    <source>
        <dbReference type="ARBA" id="ARBA00058938"/>
    </source>
</evidence>
<dbReference type="PANTHER" id="PTHR30136:SF24">
    <property type="entry name" value="HTH-TYPE TRANSCRIPTIONAL REPRESSOR ALLR"/>
    <property type="match status" value="1"/>
</dbReference>
<dbReference type="SUPFAM" id="SSF46785">
    <property type="entry name" value="Winged helix' DNA-binding domain"/>
    <property type="match status" value="1"/>
</dbReference>
<accession>A0AAU7GFC5</accession>
<dbReference type="AlphaFoldDB" id="A0AAU7GFC5"/>
<comment type="function">
    <text evidence="5">May be an activator protein for the gylABX operon.</text>
</comment>
<evidence type="ECO:0000256" key="1">
    <source>
        <dbReference type="ARBA" id="ARBA00022798"/>
    </source>
</evidence>
<keyword evidence="1" id="KW-0319">Glycerol metabolism</keyword>
<dbReference type="PANTHER" id="PTHR30136">
    <property type="entry name" value="HELIX-TURN-HELIX TRANSCRIPTIONAL REGULATOR, ICLR FAMILY"/>
    <property type="match status" value="1"/>
</dbReference>
<dbReference type="InterPro" id="IPR029016">
    <property type="entry name" value="GAF-like_dom_sf"/>
</dbReference>
<keyword evidence="2" id="KW-0805">Transcription regulation</keyword>
<dbReference type="EMBL" id="CP157390">
    <property type="protein sequence ID" value="XBM48586.1"/>
    <property type="molecule type" value="Genomic_DNA"/>
</dbReference>
<dbReference type="GO" id="GO:0045892">
    <property type="term" value="P:negative regulation of DNA-templated transcription"/>
    <property type="evidence" value="ECO:0007669"/>
    <property type="project" value="TreeGrafter"/>
</dbReference>
<name>A0AAU7GFC5_9MICO</name>
<dbReference type="InterPro" id="IPR014757">
    <property type="entry name" value="Tscrpt_reg_IclR_C"/>
</dbReference>
<dbReference type="InterPro" id="IPR036390">
    <property type="entry name" value="WH_DNA-bd_sf"/>
</dbReference>
<protein>
    <recommendedName>
        <fullName evidence="6">Glycerol operon regulatory protein</fullName>
    </recommendedName>
</protein>
<gene>
    <name evidence="9" type="ORF">AAME72_01715</name>
</gene>
<dbReference type="InterPro" id="IPR050707">
    <property type="entry name" value="HTH_MetabolicPath_Reg"/>
</dbReference>
<dbReference type="GO" id="GO:0006071">
    <property type="term" value="P:glycerol metabolic process"/>
    <property type="evidence" value="ECO:0007669"/>
    <property type="project" value="UniProtKB-KW"/>
</dbReference>
<evidence type="ECO:0000256" key="4">
    <source>
        <dbReference type="ARBA" id="ARBA00023163"/>
    </source>
</evidence>
<evidence type="ECO:0000313" key="9">
    <source>
        <dbReference type="EMBL" id="XBM48586.1"/>
    </source>
</evidence>
<evidence type="ECO:0000259" key="8">
    <source>
        <dbReference type="PROSITE" id="PS51078"/>
    </source>
</evidence>
<dbReference type="GO" id="GO:0003677">
    <property type="term" value="F:DNA binding"/>
    <property type="evidence" value="ECO:0007669"/>
    <property type="project" value="UniProtKB-KW"/>
</dbReference>
<reference evidence="9" key="1">
    <citation type="submission" date="2024-05" db="EMBL/GenBank/DDBJ databases">
        <title>The Natural Products Discovery Center: Release of the First 8490 Sequenced Strains for Exploring Actinobacteria Biosynthetic Diversity.</title>
        <authorList>
            <person name="Kalkreuter E."/>
            <person name="Kautsar S.A."/>
            <person name="Yang D."/>
            <person name="Bader C.D."/>
            <person name="Teijaro C.N."/>
            <person name="Fluegel L."/>
            <person name="Davis C.M."/>
            <person name="Simpson J.R."/>
            <person name="Lauterbach L."/>
            <person name="Steele A.D."/>
            <person name="Gui C."/>
            <person name="Meng S."/>
            <person name="Li G."/>
            <person name="Viehrig K."/>
            <person name="Ye F."/>
            <person name="Su P."/>
            <person name="Kiefer A.F."/>
            <person name="Nichols A."/>
            <person name="Cepeda A.J."/>
            <person name="Yan W."/>
            <person name="Fan B."/>
            <person name="Jiang Y."/>
            <person name="Adhikari A."/>
            <person name="Zheng C.-J."/>
            <person name="Schuster L."/>
            <person name="Cowan T.M."/>
            <person name="Smanski M.J."/>
            <person name="Chevrette M.G."/>
            <person name="de Carvalho L.P.S."/>
            <person name="Shen B."/>
        </authorList>
    </citation>
    <scope>NUCLEOTIDE SEQUENCE</scope>
    <source>
        <strain evidence="9">NPDC080035</strain>
    </source>
</reference>
<feature type="domain" description="IclR-ED" evidence="8">
    <location>
        <begin position="75"/>
        <end position="237"/>
    </location>
</feature>
<evidence type="ECO:0000256" key="3">
    <source>
        <dbReference type="ARBA" id="ARBA00023125"/>
    </source>
</evidence>
<dbReference type="SMART" id="SM00346">
    <property type="entry name" value="HTH_ICLR"/>
    <property type="match status" value="1"/>
</dbReference>
<dbReference type="SUPFAM" id="SSF55781">
    <property type="entry name" value="GAF domain-like"/>
    <property type="match status" value="1"/>
</dbReference>
<keyword evidence="3" id="KW-0238">DNA-binding</keyword>
<dbReference type="FunFam" id="1.10.10.10:FF:000056">
    <property type="entry name" value="IclR family transcriptional regulator"/>
    <property type="match status" value="1"/>
</dbReference>
<organism evidence="9">
    <name type="scientific">Leifsonia sp. NPDC080035</name>
    <dbReference type="NCBI Taxonomy" id="3143936"/>
    <lineage>
        <taxon>Bacteria</taxon>
        <taxon>Bacillati</taxon>
        <taxon>Actinomycetota</taxon>
        <taxon>Actinomycetes</taxon>
        <taxon>Micrococcales</taxon>
        <taxon>Microbacteriaceae</taxon>
        <taxon>Leifsonia</taxon>
    </lineage>
</organism>
<dbReference type="RefSeq" id="WP_348788533.1">
    <property type="nucleotide sequence ID" value="NZ_CP157390.1"/>
</dbReference>
<evidence type="ECO:0000256" key="6">
    <source>
        <dbReference type="ARBA" id="ARBA00070406"/>
    </source>
</evidence>
<keyword evidence="4" id="KW-0804">Transcription</keyword>
<sequence length="237" mass="24849">MASPSDDAPAPHSQTLSRGIRVLEVLADADRPLSIAELAAALGVHRSIVYRILRTLEDHGLVVRNAAGAAQLGPRMATLARSVSRSLQSAALPQLSAVANELSMTAFLAVLDRHEVVTLVSIEPANAHASVAQRPGTRHPLATGAPGIAIQSALTDEQWRELPDEHPRDEAAIARRRGYATSHDEVIPGIASVAVPLVVHGQPLASIAVVYVASDRDTEAVGGRLREAAAAVARDLG</sequence>
<dbReference type="PROSITE" id="PS51077">
    <property type="entry name" value="HTH_ICLR"/>
    <property type="match status" value="1"/>
</dbReference>